<evidence type="ECO:0000256" key="5">
    <source>
        <dbReference type="ARBA" id="ARBA00023136"/>
    </source>
</evidence>
<comment type="caution">
    <text evidence="8">The sequence shown here is derived from an EMBL/GenBank/DDBJ whole genome shotgun (WGS) entry which is preliminary data.</text>
</comment>
<keyword evidence="4 6" id="KW-1133">Transmembrane helix</keyword>
<feature type="transmembrane region" description="Helical" evidence="6">
    <location>
        <begin position="191"/>
        <end position="209"/>
    </location>
</feature>
<accession>A0A9W9YP80</accession>
<evidence type="ECO:0000313" key="9">
    <source>
        <dbReference type="Proteomes" id="UP001163046"/>
    </source>
</evidence>
<evidence type="ECO:0000256" key="4">
    <source>
        <dbReference type="ARBA" id="ARBA00022989"/>
    </source>
</evidence>
<dbReference type="PANTHER" id="PTHR21324:SF2">
    <property type="entry name" value="EG:22E5.9 PROTEIN"/>
    <property type="match status" value="1"/>
</dbReference>
<dbReference type="Pfam" id="PF10277">
    <property type="entry name" value="Frag1"/>
    <property type="match status" value="1"/>
</dbReference>
<dbReference type="GO" id="GO:0012505">
    <property type="term" value="C:endomembrane system"/>
    <property type="evidence" value="ECO:0007669"/>
    <property type="project" value="UniProtKB-SubCell"/>
</dbReference>
<feature type="domain" description="CWH43-like N-terminal" evidence="7">
    <location>
        <begin position="24"/>
        <end position="261"/>
    </location>
</feature>
<evidence type="ECO:0000259" key="7">
    <source>
        <dbReference type="Pfam" id="PF10277"/>
    </source>
</evidence>
<keyword evidence="9" id="KW-1185">Reference proteome</keyword>
<evidence type="ECO:0000256" key="3">
    <source>
        <dbReference type="ARBA" id="ARBA00022692"/>
    </source>
</evidence>
<dbReference type="InterPro" id="IPR019402">
    <property type="entry name" value="CWH43_N"/>
</dbReference>
<name>A0A9W9YP80_9CNID</name>
<comment type="similarity">
    <text evidence="2">Belongs to the DRAM/TMEM150 family.</text>
</comment>
<dbReference type="AlphaFoldDB" id="A0A9W9YP80"/>
<comment type="subcellular location">
    <subcellularLocation>
        <location evidence="1">Endomembrane system</location>
        <topology evidence="1">Multi-pass membrane protein</topology>
    </subcellularLocation>
</comment>
<feature type="transmembrane region" description="Helical" evidence="6">
    <location>
        <begin position="108"/>
        <end position="129"/>
    </location>
</feature>
<dbReference type="Proteomes" id="UP001163046">
    <property type="component" value="Unassembled WGS sequence"/>
</dbReference>
<proteinExistence type="inferred from homology"/>
<evidence type="ECO:0000256" key="1">
    <source>
        <dbReference type="ARBA" id="ARBA00004127"/>
    </source>
</evidence>
<organism evidence="8 9">
    <name type="scientific">Desmophyllum pertusum</name>
    <dbReference type="NCBI Taxonomy" id="174260"/>
    <lineage>
        <taxon>Eukaryota</taxon>
        <taxon>Metazoa</taxon>
        <taxon>Cnidaria</taxon>
        <taxon>Anthozoa</taxon>
        <taxon>Hexacorallia</taxon>
        <taxon>Scleractinia</taxon>
        <taxon>Caryophylliina</taxon>
        <taxon>Caryophylliidae</taxon>
        <taxon>Desmophyllum</taxon>
    </lineage>
</organism>
<evidence type="ECO:0000256" key="2">
    <source>
        <dbReference type="ARBA" id="ARBA00006565"/>
    </source>
</evidence>
<evidence type="ECO:0000313" key="8">
    <source>
        <dbReference type="EMBL" id="KAJ7356177.1"/>
    </source>
</evidence>
<feature type="transmembrane region" description="Helical" evidence="6">
    <location>
        <begin position="25"/>
        <end position="45"/>
    </location>
</feature>
<protein>
    <submittedName>
        <fullName evidence="8">Autophagy modulator</fullName>
    </submittedName>
</protein>
<dbReference type="InterPro" id="IPR050911">
    <property type="entry name" value="DRAM/TMEM150_Autophagy_Mod"/>
</dbReference>
<keyword evidence="3 6" id="KW-0812">Transmembrane</keyword>
<reference evidence="8" key="1">
    <citation type="submission" date="2023-01" db="EMBL/GenBank/DDBJ databases">
        <title>Genome assembly of the deep-sea coral Lophelia pertusa.</title>
        <authorList>
            <person name="Herrera S."/>
            <person name="Cordes E."/>
        </authorList>
    </citation>
    <scope>NUCLEOTIDE SEQUENCE</scope>
    <source>
        <strain evidence="8">USNM1676648</strain>
        <tissue evidence="8">Polyp</tissue>
    </source>
</reference>
<dbReference type="EMBL" id="MU827323">
    <property type="protein sequence ID" value="KAJ7356177.1"/>
    <property type="molecule type" value="Genomic_DNA"/>
</dbReference>
<evidence type="ECO:0000256" key="6">
    <source>
        <dbReference type="SAM" id="Phobius"/>
    </source>
</evidence>
<keyword evidence="5 6" id="KW-0472">Membrane</keyword>
<feature type="transmembrane region" description="Helical" evidence="6">
    <location>
        <begin position="149"/>
        <end position="170"/>
    </location>
</feature>
<gene>
    <name evidence="8" type="primary">DRAM2_2</name>
    <name evidence="8" type="ORF">OS493_025927</name>
</gene>
<dbReference type="OrthoDB" id="191706at2759"/>
<feature type="transmembrane region" description="Helical" evidence="6">
    <location>
        <begin position="65"/>
        <end position="88"/>
    </location>
</feature>
<dbReference type="PANTHER" id="PTHR21324">
    <property type="entry name" value="FASTING-INDUCIBLE INTEGRAL MEMBRANE PROTEIN TM6P1-RELATED"/>
    <property type="match status" value="1"/>
</dbReference>
<sequence>MQKEFTVTEGPAMITLSRSIHLSPVLWPLLICITIFTPYIIAVSLNHVSPFLPSISKSAAFEPEGSIFGILMTLVAFYGLMMMFSRYLQLDAAVQGDLKGVLQKVAKLNKVALPFGVSCLLGVVVVGNFQSSLHEESLVMGKVKKGSSLGKIHDAGTAFLLVCGILYYWLQTAISYHTVKVGFNSKCVFTYRLVLSGIMTFTGVGYPFFKWFSYTKFNGSVEYWSPGDGGYILHVVNCAGEWVACLSLALYAVSFYKEFQNFLR</sequence>
<feature type="transmembrane region" description="Helical" evidence="6">
    <location>
        <begin position="229"/>
        <end position="256"/>
    </location>
</feature>